<dbReference type="RefSeq" id="WP_170820311.1">
    <property type="nucleotide sequence ID" value="NZ_JAAOXG010000007.1"/>
</dbReference>
<dbReference type="InterPro" id="IPR003760">
    <property type="entry name" value="PnrA-like"/>
</dbReference>
<evidence type="ECO:0000313" key="5">
    <source>
        <dbReference type="Proteomes" id="UP000539052"/>
    </source>
</evidence>
<comment type="caution">
    <text evidence="4">The sequence shown here is derived from an EMBL/GenBank/DDBJ whole genome shotgun (WGS) entry which is preliminary data.</text>
</comment>
<reference evidence="4 5" key="1">
    <citation type="submission" date="2020-03" db="EMBL/GenBank/DDBJ databases">
        <title>Genome Sequence of industrial isolate, B5A.</title>
        <authorList>
            <person name="Sharma S."/>
            <person name="Patil P.B."/>
            <person name="Korpole S."/>
        </authorList>
    </citation>
    <scope>NUCLEOTIDE SEQUENCE [LARGE SCALE GENOMIC DNA]</scope>
    <source>
        <strain evidence="4 5">PI-S10-B5A</strain>
    </source>
</reference>
<dbReference type="PANTHER" id="PTHR43208:SF1">
    <property type="entry name" value="ABC TRANSPORTER SUBSTRATE-BINDING PROTEIN"/>
    <property type="match status" value="1"/>
</dbReference>
<keyword evidence="5" id="KW-1185">Reference proteome</keyword>
<proteinExistence type="predicted"/>
<sequence>MKKWMSILVTVVMLCGLLAGCGSSDGKKSDTAATTEGNTAEAVADSDIKVGFIFIGDENDGYTYAFYKGVQEMQKEYGLTDDQISIKWNVGENEDCYEAACDLADEGCNIIFANSFGHEDYMMQAAEQYPDVEFCHATGNQAAESGLDNMHNYYVAVEESRYVSGVVAGYKLNEMIADGTITEDEAVIGYVGAYAYAQVISGYDAFYLGVKSVCPSATMKVKYTGSWGDQSAEYDVAKALIEEENCVIISQHSNTTGPASACEELGAYVVGYNISMTDTAPNAALTSASLDWGPYMSYAVGCVLNGESIDADWCKGYPDGACMITDINKNAFSEETYSELTTKVDEVEKALTDDTMEVFDTSTFTVDGKQLDESYEDSKGNKPIWDGAYHESYFFSAPDVTFIVDGITELNQVV</sequence>
<gene>
    <name evidence="4" type="ORF">G9470_04260</name>
</gene>
<dbReference type="InterPro" id="IPR052910">
    <property type="entry name" value="ABC-Purine-Binding"/>
</dbReference>
<dbReference type="PROSITE" id="PS51257">
    <property type="entry name" value="PROKAR_LIPOPROTEIN"/>
    <property type="match status" value="1"/>
</dbReference>
<organism evidence="4 5">
    <name type="scientific">Lacrimispora defluvii</name>
    <dbReference type="NCBI Taxonomy" id="2719233"/>
    <lineage>
        <taxon>Bacteria</taxon>
        <taxon>Bacillati</taxon>
        <taxon>Bacillota</taxon>
        <taxon>Clostridia</taxon>
        <taxon>Lachnospirales</taxon>
        <taxon>Lachnospiraceae</taxon>
        <taxon>Lacrimispora</taxon>
    </lineage>
</organism>
<dbReference type="PANTHER" id="PTHR43208">
    <property type="entry name" value="ABC TRANSPORTER SUBSTRATE-BINDING PROTEIN"/>
    <property type="match status" value="1"/>
</dbReference>
<name>A0ABX1VRS7_9FIRM</name>
<feature type="signal peptide" evidence="2">
    <location>
        <begin position="1"/>
        <end position="21"/>
    </location>
</feature>
<feature type="chain" id="PRO_5046993920" evidence="2">
    <location>
        <begin position="22"/>
        <end position="414"/>
    </location>
</feature>
<keyword evidence="1 2" id="KW-0732">Signal</keyword>
<dbReference type="CDD" id="cd19963">
    <property type="entry name" value="PBP1_BMP-like"/>
    <property type="match status" value="1"/>
</dbReference>
<dbReference type="Gene3D" id="3.40.50.2300">
    <property type="match status" value="2"/>
</dbReference>
<dbReference type="Pfam" id="PF02608">
    <property type="entry name" value="Bmp"/>
    <property type="match status" value="1"/>
</dbReference>
<accession>A0ABX1VRS7</accession>
<feature type="domain" description="ABC transporter substrate-binding protein PnrA-like" evidence="3">
    <location>
        <begin position="51"/>
        <end position="343"/>
    </location>
</feature>
<evidence type="ECO:0000259" key="3">
    <source>
        <dbReference type="Pfam" id="PF02608"/>
    </source>
</evidence>
<protein>
    <submittedName>
        <fullName evidence="4">BMP family ABC transporter substrate-binding protein</fullName>
    </submittedName>
</protein>
<dbReference type="Proteomes" id="UP000539052">
    <property type="component" value="Unassembled WGS sequence"/>
</dbReference>
<evidence type="ECO:0000313" key="4">
    <source>
        <dbReference type="EMBL" id="NNJ29011.1"/>
    </source>
</evidence>
<evidence type="ECO:0000256" key="2">
    <source>
        <dbReference type="SAM" id="SignalP"/>
    </source>
</evidence>
<dbReference type="EMBL" id="JAAOXG010000007">
    <property type="protein sequence ID" value="NNJ29011.1"/>
    <property type="molecule type" value="Genomic_DNA"/>
</dbReference>
<evidence type="ECO:0000256" key="1">
    <source>
        <dbReference type="ARBA" id="ARBA00022729"/>
    </source>
</evidence>